<dbReference type="InterPro" id="IPR016036">
    <property type="entry name" value="Malonyl_transacylase_ACP-bd"/>
</dbReference>
<comment type="pathway">
    <text evidence="1">Secondary metabolite biosynthesis.</text>
</comment>
<dbReference type="InterPro" id="IPR030918">
    <property type="entry name" value="PT_fungal_PKS"/>
</dbReference>
<dbReference type="InterPro" id="IPR036736">
    <property type="entry name" value="ACP-like_sf"/>
</dbReference>
<evidence type="ECO:0000256" key="5">
    <source>
        <dbReference type="PROSITE-ProRule" id="PRU01363"/>
    </source>
</evidence>
<feature type="region of interest" description="Disordered" evidence="6">
    <location>
        <begin position="1693"/>
        <end position="1753"/>
    </location>
</feature>
<evidence type="ECO:0000256" key="2">
    <source>
        <dbReference type="ARBA" id="ARBA00022450"/>
    </source>
</evidence>
<dbReference type="PROSITE" id="PS52004">
    <property type="entry name" value="KS3_2"/>
    <property type="match status" value="1"/>
</dbReference>
<dbReference type="Gene3D" id="3.10.129.110">
    <property type="entry name" value="Polyketide synthase dehydratase"/>
    <property type="match status" value="1"/>
</dbReference>
<reference evidence="10 11" key="1">
    <citation type="submission" date="2024-02" db="EMBL/GenBank/DDBJ databases">
        <title>De novo assembly and annotation of 12 fungi associated with fruit tree decline syndrome in Ontario, Canada.</title>
        <authorList>
            <person name="Sulman M."/>
            <person name="Ellouze W."/>
            <person name="Ilyukhin E."/>
        </authorList>
    </citation>
    <scope>NUCLEOTIDE SEQUENCE [LARGE SCALE GENOMIC DNA]</scope>
    <source>
        <strain evidence="10 11">M11/M66-122</strain>
    </source>
</reference>
<dbReference type="InterPro" id="IPR042104">
    <property type="entry name" value="PKS_dehydratase_sf"/>
</dbReference>
<evidence type="ECO:0000313" key="10">
    <source>
        <dbReference type="EMBL" id="KAK7754177.1"/>
    </source>
</evidence>
<dbReference type="InterPro" id="IPR018201">
    <property type="entry name" value="Ketoacyl_synth_AS"/>
</dbReference>
<evidence type="ECO:0000313" key="11">
    <source>
        <dbReference type="Proteomes" id="UP001320420"/>
    </source>
</evidence>
<dbReference type="FunFam" id="1.10.1200.10:FF:000011">
    <property type="entry name" value="Sterigmatocystin biosynthesis polyketide synthase"/>
    <property type="match status" value="1"/>
</dbReference>
<dbReference type="NCBIfam" id="TIGR04532">
    <property type="entry name" value="PT_fungal_PKS"/>
    <property type="match status" value="1"/>
</dbReference>
<dbReference type="FunFam" id="3.10.129.110:FF:000001">
    <property type="entry name" value="Sterigmatocystin biosynthesis polyketide synthase"/>
    <property type="match status" value="1"/>
</dbReference>
<dbReference type="GO" id="GO:0044550">
    <property type="term" value="P:secondary metabolite biosynthetic process"/>
    <property type="evidence" value="ECO:0007669"/>
    <property type="project" value="UniProtKB-ARBA"/>
</dbReference>
<dbReference type="FunFam" id="3.40.366.10:FF:000017">
    <property type="entry name" value="Non-reducing polyketide synthase aptA"/>
    <property type="match status" value="1"/>
</dbReference>
<dbReference type="SMART" id="SM00825">
    <property type="entry name" value="PKS_KS"/>
    <property type="match status" value="1"/>
</dbReference>
<dbReference type="InterPro" id="IPR049900">
    <property type="entry name" value="PKS_mFAS_DH"/>
</dbReference>
<feature type="active site" description="Proton acceptor; for dehydratase activity" evidence="5">
    <location>
        <position position="1389"/>
    </location>
</feature>
<dbReference type="PROSITE" id="PS00606">
    <property type="entry name" value="KS3_1"/>
    <property type="match status" value="1"/>
</dbReference>
<keyword evidence="4" id="KW-0808">Transferase</keyword>
<organism evidence="10 11">
    <name type="scientific">Diatrype stigma</name>
    <dbReference type="NCBI Taxonomy" id="117547"/>
    <lineage>
        <taxon>Eukaryota</taxon>
        <taxon>Fungi</taxon>
        <taxon>Dikarya</taxon>
        <taxon>Ascomycota</taxon>
        <taxon>Pezizomycotina</taxon>
        <taxon>Sordariomycetes</taxon>
        <taxon>Xylariomycetidae</taxon>
        <taxon>Xylariales</taxon>
        <taxon>Diatrypaceae</taxon>
        <taxon>Diatrype</taxon>
    </lineage>
</organism>
<dbReference type="InterPro" id="IPR014030">
    <property type="entry name" value="Ketoacyl_synth_N"/>
</dbReference>
<feature type="domain" description="Ketosynthase family 3 (KS3)" evidence="8">
    <location>
        <begin position="428"/>
        <end position="861"/>
    </location>
</feature>
<dbReference type="PROSITE" id="PS50075">
    <property type="entry name" value="CARRIER"/>
    <property type="match status" value="1"/>
</dbReference>
<dbReference type="InterPro" id="IPR001227">
    <property type="entry name" value="Ac_transferase_dom_sf"/>
</dbReference>
<name>A0AAN9UVW7_9PEZI</name>
<gene>
    <name evidence="10" type="ORF">SLS62_003754</name>
</gene>
<dbReference type="EMBL" id="JAKJXP020000022">
    <property type="protein sequence ID" value="KAK7754177.1"/>
    <property type="molecule type" value="Genomic_DNA"/>
</dbReference>
<evidence type="ECO:0000259" key="7">
    <source>
        <dbReference type="PROSITE" id="PS50075"/>
    </source>
</evidence>
<dbReference type="SUPFAM" id="SSF55048">
    <property type="entry name" value="Probable ACP-binding domain of malonyl-CoA ACP transacylase"/>
    <property type="match status" value="1"/>
</dbReference>
<dbReference type="InterPro" id="IPR016039">
    <property type="entry name" value="Thiolase-like"/>
</dbReference>
<feature type="domain" description="PKS/mFAS DH" evidence="9">
    <location>
        <begin position="1357"/>
        <end position="1675"/>
    </location>
</feature>
<dbReference type="InterPro" id="IPR016035">
    <property type="entry name" value="Acyl_Trfase/lysoPLipase"/>
</dbReference>
<protein>
    <submittedName>
        <fullName evidence="10">Type I Iterative PKS</fullName>
    </submittedName>
</protein>
<dbReference type="SUPFAM" id="SSF47336">
    <property type="entry name" value="ACP-like"/>
    <property type="match status" value="1"/>
</dbReference>
<feature type="region of interest" description="N-terminal hotdog fold" evidence="5">
    <location>
        <begin position="1357"/>
        <end position="1493"/>
    </location>
</feature>
<dbReference type="InterPro" id="IPR009081">
    <property type="entry name" value="PP-bd_ACP"/>
</dbReference>
<dbReference type="SMART" id="SM00827">
    <property type="entry name" value="PKS_AT"/>
    <property type="match status" value="1"/>
</dbReference>
<evidence type="ECO:0000256" key="4">
    <source>
        <dbReference type="ARBA" id="ARBA00022679"/>
    </source>
</evidence>
<keyword evidence="3" id="KW-0597">Phosphoprotein</keyword>
<dbReference type="Pfam" id="PF14765">
    <property type="entry name" value="PS-DH"/>
    <property type="match status" value="1"/>
</dbReference>
<proteinExistence type="predicted"/>
<dbReference type="Gene3D" id="3.40.47.10">
    <property type="match status" value="1"/>
</dbReference>
<dbReference type="Gene3D" id="1.10.1200.10">
    <property type="entry name" value="ACP-like"/>
    <property type="match status" value="1"/>
</dbReference>
<dbReference type="Pfam" id="PF00550">
    <property type="entry name" value="PP-binding"/>
    <property type="match status" value="1"/>
</dbReference>
<dbReference type="Pfam" id="PF00698">
    <property type="entry name" value="Acyl_transf_1"/>
    <property type="match status" value="1"/>
</dbReference>
<dbReference type="Pfam" id="PF02801">
    <property type="entry name" value="Ketoacyl-synt_C"/>
    <property type="match status" value="1"/>
</dbReference>
<dbReference type="InterPro" id="IPR032088">
    <property type="entry name" value="SAT"/>
</dbReference>
<evidence type="ECO:0000256" key="1">
    <source>
        <dbReference type="ARBA" id="ARBA00005179"/>
    </source>
</evidence>
<comment type="caution">
    <text evidence="10">The sequence shown here is derived from an EMBL/GenBank/DDBJ whole genome shotgun (WGS) entry which is preliminary data.</text>
</comment>
<dbReference type="SUPFAM" id="SSF52151">
    <property type="entry name" value="FabD/lysophospholipase-like"/>
    <property type="match status" value="1"/>
</dbReference>
<evidence type="ECO:0000259" key="8">
    <source>
        <dbReference type="PROSITE" id="PS52004"/>
    </source>
</evidence>
<dbReference type="InterPro" id="IPR049551">
    <property type="entry name" value="PKS_DH_C"/>
</dbReference>
<dbReference type="InterPro" id="IPR050091">
    <property type="entry name" value="PKS_NRPS_Biosynth_Enz"/>
</dbReference>
<dbReference type="InterPro" id="IPR020841">
    <property type="entry name" value="PKS_Beta-ketoAc_synthase_dom"/>
</dbReference>
<feature type="active site" description="Proton donor; for dehydratase activity" evidence="5">
    <location>
        <position position="1587"/>
    </location>
</feature>
<dbReference type="PANTHER" id="PTHR43775">
    <property type="entry name" value="FATTY ACID SYNTHASE"/>
    <property type="match status" value="1"/>
</dbReference>
<keyword evidence="11" id="KW-1185">Reference proteome</keyword>
<sequence length="1831" mass="197171">MSTPSSISVVSAMDASLERDTTKPPVFVFFTNDFPADEVGVLFRSLVRLSKDLRFTHLASLLSLCNRTIRDEVARLPKSWQKQMPPAEDVLALVGDASFQNGPLGGAMEGVFLCIFQLGSILAHCEVEAKPYDFAKTSTALTGLGCGLLAAAAVAVSQTLADLAMNGAEAVRIAFRLGIHVYETSSLLEAPEGSADAESWAYVVPGVSAETVQAELDEYNKKTSNPALTSVFMSASDKTSVSISGPPSRLRACLKDSDVLRYSNFFPLPVHHGLCHAPHIYSAEDVRVILDDASRPAVEKDGTAAAGARSPRVLVPLLSSGTGTPFGAEDFRGLAAQVVDQLLTRKIHVDNVARGIVSRLPSSSSSPSSPARAAKECLIWSFRSSLVLKAIITSIEASSADAPRIARHDLVDWAGREPAARIPRDPKQSKLAVVGMSCRLPGGARDTELFWQLMVEGRDVYGTVPADRFDIGAHYDPTGTIENSTPTPYMCAMDGPGLFDAGFFNMSPREALETDPMHRLALVTAYEALEMAGHVPDRTRASGATRVGTFYGQASDDWRELNASQNIGTYAVPGGERAFANGRVQYFFKFGGPSFNLDTACSSGLAAVNAACAALWAGEADTVLAGGLNVITDPDNFAQLGKGHFLSRTGQCKVWDESADGYCRGDGVGSVVIKRLEDAVADNDNVIAVILSAATNQSAEAASITQPHAPSQMRNYRNVMSRAGVSPLDVSYIEIHGTGTQVGDREESRSVAEVFAPLTPQKRRKSQRLRVGSVKTNIGHGEAAAGISSLLKVLLMYQKNSIPPHIGVKVMNPSIPQDLEERNMGLNLENTPWERPSKGTRFAIVNSFGAHGGNTTVLLEDAPEKLRVGEDPRASYPFTVSARSKNSLKMNIEALLAYLAAHPEVNLGDLSYTLCARRMHHNFRISESVDSITKLQKFLTAQKETALKAESVPLKPPPVAFVFTGQGAFYNGIGQQLYTFYPIFSSEVNRLDRLVRGLGFPPVLPCVEGAAAGELSPVVTQLTIVVIEIALVRFWNSLGIQASVVLGHSLGEYAALVAAGTLSDVDALFLAGSRAELLTKTCDSGSHKMLAVRASLAQLEDLLPDDDDDDDANKEEAYEVSCVNTENDTVISGTAESMQRIATRLQSAGLKCTLLDVPYAFHTAQVEPILAPLERLAENVKFKTPNIPVISPLLTEVIFDGKTLNGRYLSRATREPVDFAGALDAAQELGIADAELVWIELGPHFVAANFVKDVLGTDKVVPSLKRNIDNFTTISSSLAWLHGKGVEIAWNEYFRPYERAHSLLTLPSYKWNEKNYWIPYLGTWTLDKANIKHNLEKLGNKGQSITLSSKLKTSSIHGIISEAIGGNTASIITRSNLLDPTLYEAVEGHLMNGHGVATSSIWADMAFTVGKYLRDQVGPKSPNSIMSVNDLVIAEGQVAKSRDGNGGTQLLQLEATLDRGTGSMAVQLYNASDDGGTRASEPYGTCWVSFAEDSGAAWLWEWGRVAHLVAGRIGALERLAAEGRASRLSRNMAYTLFKNVVDYADRYRGMQSVILHGYEACAQVTLSGGGGEGGKDGVWHTPPHWIDSVAHLAGLVVNGSDASNTADYFYVTPGWESMRFARPLEAGASYTNYVKMLPTDESGVWAGDVYILQGEAIVGMVGQIKFRQFPRLLMDRFFSPKKGDGHEVKTVSAAVDPPAKPAQPTEIPNPAAIPGVVSAPQIPSVDPQPSTPQLPPQTEARVETKTTTAATSAKEENSTIAALIDLIAAETGLEKSELGDDILFTSIGVDSLMSLVLAEKCKSQLKLDIKSSLFLECPTIGEFKEWVEENR</sequence>
<dbReference type="InterPro" id="IPR014031">
    <property type="entry name" value="Ketoacyl_synth_C"/>
</dbReference>
<dbReference type="SUPFAM" id="SSF53901">
    <property type="entry name" value="Thiolase-like"/>
    <property type="match status" value="1"/>
</dbReference>
<evidence type="ECO:0000256" key="6">
    <source>
        <dbReference type="SAM" id="MobiDB-lite"/>
    </source>
</evidence>
<dbReference type="PROSITE" id="PS52019">
    <property type="entry name" value="PKS_MFAS_DH"/>
    <property type="match status" value="1"/>
</dbReference>
<dbReference type="Proteomes" id="UP001320420">
    <property type="component" value="Unassembled WGS sequence"/>
</dbReference>
<dbReference type="Pfam" id="PF16073">
    <property type="entry name" value="SAT"/>
    <property type="match status" value="1"/>
</dbReference>
<keyword evidence="2" id="KW-0596">Phosphopantetheine</keyword>
<dbReference type="CDD" id="cd00833">
    <property type="entry name" value="PKS"/>
    <property type="match status" value="1"/>
</dbReference>
<dbReference type="GO" id="GO:0006633">
    <property type="term" value="P:fatty acid biosynthetic process"/>
    <property type="evidence" value="ECO:0007669"/>
    <property type="project" value="InterPro"/>
</dbReference>
<accession>A0AAN9UVW7</accession>
<dbReference type="Gene3D" id="3.40.366.10">
    <property type="entry name" value="Malonyl-Coenzyme A Acyl Carrier Protein, domain 2"/>
    <property type="match status" value="2"/>
</dbReference>
<dbReference type="InterPro" id="IPR014043">
    <property type="entry name" value="Acyl_transferase_dom"/>
</dbReference>
<evidence type="ECO:0000259" key="9">
    <source>
        <dbReference type="PROSITE" id="PS52019"/>
    </source>
</evidence>
<feature type="domain" description="Carrier" evidence="7">
    <location>
        <begin position="1754"/>
        <end position="1831"/>
    </location>
</feature>
<dbReference type="Pfam" id="PF22621">
    <property type="entry name" value="CurL-like_PKS_C"/>
    <property type="match status" value="1"/>
</dbReference>
<dbReference type="Gene3D" id="3.30.70.3290">
    <property type="match status" value="1"/>
</dbReference>
<feature type="region of interest" description="C-terminal hotdog fold" evidence="5">
    <location>
        <begin position="1524"/>
        <end position="1675"/>
    </location>
</feature>
<dbReference type="GO" id="GO:0004312">
    <property type="term" value="F:fatty acid synthase activity"/>
    <property type="evidence" value="ECO:0007669"/>
    <property type="project" value="TreeGrafter"/>
</dbReference>
<dbReference type="GO" id="GO:0004315">
    <property type="term" value="F:3-oxoacyl-[acyl-carrier-protein] synthase activity"/>
    <property type="evidence" value="ECO:0007669"/>
    <property type="project" value="InterPro"/>
</dbReference>
<evidence type="ECO:0000256" key="3">
    <source>
        <dbReference type="ARBA" id="ARBA00022553"/>
    </source>
</evidence>
<dbReference type="PANTHER" id="PTHR43775:SF24">
    <property type="entry name" value="NON-REDUCING POLYKETIDE SYNTHASE APTA-RELATED"/>
    <property type="match status" value="1"/>
</dbReference>
<dbReference type="Pfam" id="PF00109">
    <property type="entry name" value="ketoacyl-synt"/>
    <property type="match status" value="1"/>
</dbReference>